<feature type="compositionally biased region" description="Basic and acidic residues" evidence="1">
    <location>
        <begin position="79"/>
        <end position="96"/>
    </location>
</feature>
<proteinExistence type="predicted"/>
<feature type="compositionally biased region" description="Gly residues" evidence="1">
    <location>
        <begin position="14"/>
        <end position="24"/>
    </location>
</feature>
<feature type="compositionally biased region" description="Polar residues" evidence="1">
    <location>
        <begin position="36"/>
        <end position="49"/>
    </location>
</feature>
<feature type="non-terminal residue" evidence="2">
    <location>
        <position position="1"/>
    </location>
</feature>
<dbReference type="AlphaFoldDB" id="A0A0X3PMU9"/>
<organism evidence="2">
    <name type="scientific">Schistocephalus solidus</name>
    <name type="common">Tapeworm</name>
    <dbReference type="NCBI Taxonomy" id="70667"/>
    <lineage>
        <taxon>Eukaryota</taxon>
        <taxon>Metazoa</taxon>
        <taxon>Spiralia</taxon>
        <taxon>Lophotrochozoa</taxon>
        <taxon>Platyhelminthes</taxon>
        <taxon>Cestoda</taxon>
        <taxon>Eucestoda</taxon>
        <taxon>Diphyllobothriidea</taxon>
        <taxon>Diphyllobothriidae</taxon>
        <taxon>Schistocephalus</taxon>
    </lineage>
</organism>
<evidence type="ECO:0000313" key="2">
    <source>
        <dbReference type="EMBL" id="JAP52968.1"/>
    </source>
</evidence>
<dbReference type="EMBL" id="GEEE01010257">
    <property type="protein sequence ID" value="JAP52968.1"/>
    <property type="molecule type" value="Transcribed_RNA"/>
</dbReference>
<reference evidence="2" key="1">
    <citation type="submission" date="2016-01" db="EMBL/GenBank/DDBJ databases">
        <title>Reference transcriptome for the parasite Schistocephalus solidus: insights into the molecular evolution of parasitism.</title>
        <authorList>
            <person name="Hebert F.O."/>
            <person name="Grambauer S."/>
            <person name="Barber I."/>
            <person name="Landry C.R."/>
            <person name="Aubin-Horth N."/>
        </authorList>
    </citation>
    <scope>NUCLEOTIDE SEQUENCE</scope>
</reference>
<gene>
    <name evidence="2" type="ORF">TR168213</name>
</gene>
<sequence length="117" mass="12039">ACDLGTACSRGVGLSAGGGGGGFSGSVSSGFQSHSLNSSVESSAATNSGDGMRVLTAPVSQSPERPADSHPDWTTSRVAVREAKQQHIDSTRTPHDDVVNKILRSRSVIPDFSSPRT</sequence>
<feature type="compositionally biased region" description="Low complexity" evidence="1">
    <location>
        <begin position="25"/>
        <end position="35"/>
    </location>
</feature>
<protein>
    <submittedName>
        <fullName evidence="2">Uncharacterized protein</fullName>
    </submittedName>
</protein>
<evidence type="ECO:0000256" key="1">
    <source>
        <dbReference type="SAM" id="MobiDB-lite"/>
    </source>
</evidence>
<accession>A0A0X3PMU9</accession>
<feature type="region of interest" description="Disordered" evidence="1">
    <location>
        <begin position="13"/>
        <end position="96"/>
    </location>
</feature>
<name>A0A0X3PMU9_SCHSO</name>